<protein>
    <submittedName>
        <fullName evidence="3">RsbT co-antagonist protein RsbRA</fullName>
    </submittedName>
</protein>
<evidence type="ECO:0000313" key="4">
    <source>
        <dbReference type="Proteomes" id="UP000036756"/>
    </source>
</evidence>
<feature type="domain" description="STAS" evidence="2">
    <location>
        <begin position="161"/>
        <end position="272"/>
    </location>
</feature>
<dbReference type="CDD" id="cd07041">
    <property type="entry name" value="STAS_RsbR_RsbS_like"/>
    <property type="match status" value="1"/>
</dbReference>
<dbReference type="STRING" id="1121307.CLCY_3c02680"/>
<dbReference type="EMBL" id="LFVU01000026">
    <property type="protein sequence ID" value="KMT21997.1"/>
    <property type="molecule type" value="Genomic_DNA"/>
</dbReference>
<evidence type="ECO:0000313" key="3">
    <source>
        <dbReference type="EMBL" id="KMT21997.1"/>
    </source>
</evidence>
<comment type="caution">
    <text evidence="3">The sequence shown here is derived from an EMBL/GenBank/DDBJ whole genome shotgun (WGS) entry which is preliminary data.</text>
</comment>
<dbReference type="InterPro" id="IPR002645">
    <property type="entry name" value="STAS_dom"/>
</dbReference>
<dbReference type="InterPro" id="IPR036513">
    <property type="entry name" value="STAS_dom_sf"/>
</dbReference>
<reference evidence="3 4" key="1">
    <citation type="submission" date="2015-06" db="EMBL/GenBank/DDBJ databases">
        <title>Draft genome sequence of the purine-degrading Clostridium cylindrosporum HC-1 (DSM 605).</title>
        <authorList>
            <person name="Poehlein A."/>
            <person name="Schiel-Bengelsdorf B."/>
            <person name="Bengelsdorf F."/>
            <person name="Daniel R."/>
            <person name="Duerre P."/>
        </authorList>
    </citation>
    <scope>NUCLEOTIDE SEQUENCE [LARGE SCALE GENOMIC DNA]</scope>
    <source>
        <strain evidence="3 4">DSM 605</strain>
    </source>
</reference>
<dbReference type="Pfam" id="PF01740">
    <property type="entry name" value="STAS"/>
    <property type="match status" value="1"/>
</dbReference>
<accession>A0A0J8D7Z4</accession>
<sequence length="284" mass="32107">MISSLEELNNILSSGENDVFQMWLEEINTNKVVKKGLFSERDIIDISSKLYRTFLKLRDYDFNNGLVEITTSSGKESLEEFSKIMAIKNQTPTATSMYIYSLKSVMYKFLQKQIEDSSLLNKEILRTSEVIDKMGLYTFNYFVKERESIIQMQQQDMMELSTPVIKVWENVLAIPLIGTLDSKRTQMIMEKLLDMIVTTSSKVAIIDITGVPTVDTLVANHLIKTVAATRLLGAEIIITGISPVIAQTMVHLGIDLSEVITKAVMEDGIKTALEICDFKILKLK</sequence>
<dbReference type="Gene3D" id="3.30.750.24">
    <property type="entry name" value="STAS domain"/>
    <property type="match status" value="1"/>
</dbReference>
<proteinExistence type="predicted"/>
<dbReference type="SUPFAM" id="SSF52091">
    <property type="entry name" value="SpoIIaa-like"/>
    <property type="match status" value="1"/>
</dbReference>
<dbReference type="AlphaFoldDB" id="A0A0J8D7Z4"/>
<name>A0A0J8D7Z4_CLOCY</name>
<keyword evidence="1" id="KW-0597">Phosphoprotein</keyword>
<keyword evidence="4" id="KW-1185">Reference proteome</keyword>
<dbReference type="PROSITE" id="PS50801">
    <property type="entry name" value="STAS"/>
    <property type="match status" value="1"/>
</dbReference>
<gene>
    <name evidence="3" type="primary">rsbRA</name>
    <name evidence="3" type="ORF">CLCY_3c02680</name>
</gene>
<evidence type="ECO:0000259" key="2">
    <source>
        <dbReference type="PROSITE" id="PS50801"/>
    </source>
</evidence>
<dbReference type="PANTHER" id="PTHR33745">
    <property type="entry name" value="RSBT ANTAGONIST PROTEIN RSBS-RELATED"/>
    <property type="match status" value="1"/>
</dbReference>
<organism evidence="3 4">
    <name type="scientific">Clostridium cylindrosporum DSM 605</name>
    <dbReference type="NCBI Taxonomy" id="1121307"/>
    <lineage>
        <taxon>Bacteria</taxon>
        <taxon>Bacillati</taxon>
        <taxon>Bacillota</taxon>
        <taxon>Clostridia</taxon>
        <taxon>Eubacteriales</taxon>
        <taxon>Clostridiaceae</taxon>
        <taxon>Clostridium</taxon>
    </lineage>
</organism>
<dbReference type="RefSeq" id="WP_053083291.1">
    <property type="nucleotide sequence ID" value="NZ_LFVU01000026.1"/>
</dbReference>
<dbReference type="Proteomes" id="UP000036756">
    <property type="component" value="Unassembled WGS sequence"/>
</dbReference>
<evidence type="ECO:0000256" key="1">
    <source>
        <dbReference type="ARBA" id="ARBA00022553"/>
    </source>
</evidence>
<dbReference type="PANTHER" id="PTHR33745:SF3">
    <property type="entry name" value="RSBT CO-ANTAGONIST PROTEIN RSBRC"/>
    <property type="match status" value="1"/>
</dbReference>
<dbReference type="InterPro" id="IPR051932">
    <property type="entry name" value="Bact_StressResp_Reg"/>
</dbReference>
<dbReference type="PATRIC" id="fig|1121307.3.peg.1622"/>